<feature type="transmembrane region" description="Helical" evidence="7">
    <location>
        <begin position="398"/>
        <end position="417"/>
    </location>
</feature>
<feature type="transmembrane region" description="Helical" evidence="7">
    <location>
        <begin position="7"/>
        <end position="24"/>
    </location>
</feature>
<organism evidence="9 10">
    <name type="scientific">Actinoplanes auranticolor</name>
    <dbReference type="NCBI Taxonomy" id="47988"/>
    <lineage>
        <taxon>Bacteria</taxon>
        <taxon>Bacillati</taxon>
        <taxon>Actinomycetota</taxon>
        <taxon>Actinomycetes</taxon>
        <taxon>Micromonosporales</taxon>
        <taxon>Micromonosporaceae</taxon>
        <taxon>Actinoplanes</taxon>
    </lineage>
</organism>
<feature type="transmembrane region" description="Helical" evidence="7">
    <location>
        <begin position="464"/>
        <end position="488"/>
    </location>
</feature>
<comment type="caution">
    <text evidence="9">The sequence shown here is derived from an EMBL/GenBank/DDBJ whole genome shotgun (WGS) entry which is preliminary data.</text>
</comment>
<dbReference type="AlphaFoldDB" id="A0A919STQ6"/>
<dbReference type="PANTHER" id="PTHR43867:SF2">
    <property type="entry name" value="CELLULOSE SYNTHASE CATALYTIC SUBUNIT A [UDP-FORMING]"/>
    <property type="match status" value="1"/>
</dbReference>
<keyword evidence="5 7" id="KW-1133">Transmembrane helix</keyword>
<keyword evidence="4 7" id="KW-0812">Transmembrane</keyword>
<evidence type="ECO:0000256" key="3">
    <source>
        <dbReference type="ARBA" id="ARBA00022679"/>
    </source>
</evidence>
<reference evidence="9" key="1">
    <citation type="submission" date="2021-03" db="EMBL/GenBank/DDBJ databases">
        <title>Whole genome shotgun sequence of Actinoplanes auranticolor NBRC 12245.</title>
        <authorList>
            <person name="Komaki H."/>
            <person name="Tamura T."/>
        </authorList>
    </citation>
    <scope>NUCLEOTIDE SEQUENCE</scope>
    <source>
        <strain evidence="9">NBRC 12245</strain>
    </source>
</reference>
<feature type="transmembrane region" description="Helical" evidence="7">
    <location>
        <begin position="366"/>
        <end position="386"/>
    </location>
</feature>
<dbReference type="InterPro" id="IPR001173">
    <property type="entry name" value="Glyco_trans_2-like"/>
</dbReference>
<dbReference type="Proteomes" id="UP000681340">
    <property type="component" value="Unassembled WGS sequence"/>
</dbReference>
<proteinExistence type="predicted"/>
<protein>
    <recommendedName>
        <fullName evidence="8">Glycosyltransferase 2-like domain-containing protein</fullName>
    </recommendedName>
</protein>
<dbReference type="PANTHER" id="PTHR43867">
    <property type="entry name" value="CELLULOSE SYNTHASE CATALYTIC SUBUNIT A [UDP-FORMING]"/>
    <property type="match status" value="1"/>
</dbReference>
<comment type="subcellular location">
    <subcellularLocation>
        <location evidence="1">Membrane</location>
        <topology evidence="1">Multi-pass membrane protein</topology>
    </subcellularLocation>
</comment>
<dbReference type="RefSeq" id="WP_212993864.1">
    <property type="nucleotide sequence ID" value="NZ_BAABEA010000026.1"/>
</dbReference>
<evidence type="ECO:0000256" key="1">
    <source>
        <dbReference type="ARBA" id="ARBA00004141"/>
    </source>
</evidence>
<evidence type="ECO:0000259" key="8">
    <source>
        <dbReference type="Pfam" id="PF13632"/>
    </source>
</evidence>
<dbReference type="GO" id="GO:0016020">
    <property type="term" value="C:membrane"/>
    <property type="evidence" value="ECO:0007669"/>
    <property type="project" value="UniProtKB-SubCell"/>
</dbReference>
<keyword evidence="6 7" id="KW-0472">Membrane</keyword>
<evidence type="ECO:0000256" key="6">
    <source>
        <dbReference type="ARBA" id="ARBA00023136"/>
    </source>
</evidence>
<sequence>MTKSPRLYLIILGCWSVLLAALLETSLDQIDAATRAGWPIVTLVVASTVFIAYFWLNGTKDVVYTLYYHLISARRSRPVPRRASAAQPRVVLVYCTCNDFSADSLLRSMRQDYGDFDVVILDDSSKPEYLAQVDAFGAEHGVRVVRRADRAGFKAGNLNNYLGTAEFDYFVILDSDEIIPPGYIGRSLDYFAAYPNAGIVQANHIATRNRNAFMRMFSIGVDSHWIAYQTVKDRHGFLSLLGHGAMVSRECYTEAGGFPHVVAEDLCFSIAARDAGYYTVFAPDVVCEEEYPVDYLAFKKRHSKWTQGNMEFIKRYTGVILRSRMSWFEKLDIVLFTYNLPLTAVFSVYVAIHVVVLPVLGYRIEYPLWMLAPTALFLLAPMLNDVIFHFRAMPKLRLAWYLLHTILLYGSMLFISFRASVTSAFGKSVFVVTPKEDQRITLRQALVANRAEIVFGVLLTAVSIYLTGSALPVLLIAAPAIFCFYLALKHNTATPVADAAEPESREPVTAA</sequence>
<feature type="transmembrane region" description="Helical" evidence="7">
    <location>
        <begin position="36"/>
        <end position="56"/>
    </location>
</feature>
<evidence type="ECO:0000313" key="9">
    <source>
        <dbReference type="EMBL" id="GIM78376.1"/>
    </source>
</evidence>
<evidence type="ECO:0000256" key="5">
    <source>
        <dbReference type="ARBA" id="ARBA00022989"/>
    </source>
</evidence>
<dbReference type="InterPro" id="IPR029044">
    <property type="entry name" value="Nucleotide-diphossugar_trans"/>
</dbReference>
<feature type="domain" description="Glycosyltransferase 2-like" evidence="8">
    <location>
        <begin position="169"/>
        <end position="374"/>
    </location>
</feature>
<dbReference type="InterPro" id="IPR050321">
    <property type="entry name" value="Glycosyltr_2/OpgH_subfam"/>
</dbReference>
<dbReference type="EMBL" id="BOQL01000073">
    <property type="protein sequence ID" value="GIM78376.1"/>
    <property type="molecule type" value="Genomic_DNA"/>
</dbReference>
<feature type="transmembrane region" description="Helical" evidence="7">
    <location>
        <begin position="333"/>
        <end position="360"/>
    </location>
</feature>
<keyword evidence="10" id="KW-1185">Reference proteome</keyword>
<evidence type="ECO:0000256" key="7">
    <source>
        <dbReference type="SAM" id="Phobius"/>
    </source>
</evidence>
<dbReference type="GO" id="GO:0016757">
    <property type="term" value="F:glycosyltransferase activity"/>
    <property type="evidence" value="ECO:0007669"/>
    <property type="project" value="UniProtKB-KW"/>
</dbReference>
<evidence type="ECO:0000256" key="4">
    <source>
        <dbReference type="ARBA" id="ARBA00022692"/>
    </source>
</evidence>
<accession>A0A919STQ6</accession>
<evidence type="ECO:0000256" key="2">
    <source>
        <dbReference type="ARBA" id="ARBA00022676"/>
    </source>
</evidence>
<keyword evidence="2" id="KW-0328">Glycosyltransferase</keyword>
<dbReference type="Gene3D" id="3.90.550.10">
    <property type="entry name" value="Spore Coat Polysaccharide Biosynthesis Protein SpsA, Chain A"/>
    <property type="match status" value="1"/>
</dbReference>
<dbReference type="SUPFAM" id="SSF53448">
    <property type="entry name" value="Nucleotide-diphospho-sugar transferases"/>
    <property type="match status" value="1"/>
</dbReference>
<evidence type="ECO:0000313" key="10">
    <source>
        <dbReference type="Proteomes" id="UP000681340"/>
    </source>
</evidence>
<dbReference type="Pfam" id="PF13632">
    <property type="entry name" value="Glyco_trans_2_3"/>
    <property type="match status" value="1"/>
</dbReference>
<name>A0A919STQ6_9ACTN</name>
<gene>
    <name evidence="9" type="ORF">Aau02nite_80530</name>
</gene>
<keyword evidence="3" id="KW-0808">Transferase</keyword>